<reference evidence="1 2" key="1">
    <citation type="submission" date="2014-02" db="EMBL/GenBank/DDBJ databases">
        <title>Expanding our view of genomic diversity in Candidatus Accumulibacter clades.</title>
        <authorList>
            <person name="Skennerton C.T."/>
            <person name="Barr J.J."/>
            <person name="Slater F.R."/>
            <person name="Bond P.L."/>
            <person name="Tyson G.W."/>
        </authorList>
    </citation>
    <scope>NUCLEOTIDE SEQUENCE [LARGE SCALE GENOMIC DNA]</scope>
    <source>
        <strain evidence="2">BA-91</strain>
    </source>
</reference>
<proteinExistence type="predicted"/>
<dbReference type="EMBL" id="JDVG02000128">
    <property type="protein sequence ID" value="KFB73972.1"/>
    <property type="molecule type" value="Genomic_DNA"/>
</dbReference>
<dbReference type="AlphaFoldDB" id="A0A080LYJ1"/>
<comment type="caution">
    <text evidence="1">The sequence shown here is derived from an EMBL/GenBank/DDBJ whole genome shotgun (WGS) entry which is preliminary data.</text>
</comment>
<sequence length="146" mass="16122">MFPCQLADPVGRDRRAVGIGFVVESGQGVDQIEVVAGDHFAVMVGSITVGNRLSKRGFVKRRVIKGDRTGIDRLGREPGHQRDDCTRVDTTGKEGAERHFRDHAQANRLAEFLVELCAGIRYRTLVVETETQIPVFFGLCNRQAAA</sequence>
<protein>
    <submittedName>
        <fullName evidence="1">Uncharacterized protein</fullName>
    </submittedName>
</protein>
<organism evidence="1 2">
    <name type="scientific">Candidatus Accumulibacter phosphatis</name>
    <dbReference type="NCBI Taxonomy" id="327160"/>
    <lineage>
        <taxon>Bacteria</taxon>
        <taxon>Pseudomonadati</taxon>
        <taxon>Pseudomonadota</taxon>
        <taxon>Betaproteobacteria</taxon>
        <taxon>Candidatus Accumulibacter</taxon>
    </lineage>
</organism>
<name>A0A080LYJ1_9PROT</name>
<evidence type="ECO:0000313" key="1">
    <source>
        <dbReference type="EMBL" id="KFB73972.1"/>
    </source>
</evidence>
<accession>A0A080LYJ1</accession>
<gene>
    <name evidence="1" type="ORF">AW09_000757</name>
</gene>
<dbReference type="Proteomes" id="UP000020077">
    <property type="component" value="Unassembled WGS sequence"/>
</dbReference>
<evidence type="ECO:0000313" key="2">
    <source>
        <dbReference type="Proteomes" id="UP000020077"/>
    </source>
</evidence>